<gene>
    <name evidence="1" type="ORF">ENM31_04205</name>
</gene>
<evidence type="ECO:0000313" key="1">
    <source>
        <dbReference type="EMBL" id="HHM44481.1"/>
    </source>
</evidence>
<organism evidence="1">
    <name type="scientific">Caldiarchaeum subterraneum</name>
    <dbReference type="NCBI Taxonomy" id="311458"/>
    <lineage>
        <taxon>Archaea</taxon>
        <taxon>Nitrososphaerota</taxon>
        <taxon>Candidatus Caldarchaeales</taxon>
        <taxon>Candidatus Caldarchaeaceae</taxon>
        <taxon>Candidatus Caldarchaeum</taxon>
    </lineage>
</organism>
<sequence length="189" mass="21243">MAGSVLSWVEDMVSFRGVIRRSGNSLIATIPPELSQRFLIREGQEYTIVGMSRMNPEFEGALQIYLGFFIVLEKTPRLDVAVEGLGFPEVEKVLRNHGAGEVVQMLSEKGVKCYGLFTSVERNRVKIPKTVEEVSSLLPLIKRELEELGGVVKSIEVSEVVHENRCVDPAVISRSTARVEKRIAWKWEI</sequence>
<dbReference type="AlphaFoldDB" id="A0A7J3VU50"/>
<protein>
    <submittedName>
        <fullName evidence="1">Uncharacterized protein</fullName>
    </submittedName>
</protein>
<proteinExistence type="predicted"/>
<comment type="caution">
    <text evidence="1">The sequence shown here is derived from an EMBL/GenBank/DDBJ whole genome shotgun (WGS) entry which is preliminary data.</text>
</comment>
<name>A0A7J3VU50_CALS0</name>
<reference evidence="1" key="1">
    <citation type="journal article" date="2020" name="mSystems">
        <title>Genome- and Community-Level Interaction Insights into Carbon Utilization and Element Cycling Functions of Hydrothermarchaeota in Hydrothermal Sediment.</title>
        <authorList>
            <person name="Zhou Z."/>
            <person name="Liu Y."/>
            <person name="Xu W."/>
            <person name="Pan J."/>
            <person name="Luo Z.H."/>
            <person name="Li M."/>
        </authorList>
    </citation>
    <scope>NUCLEOTIDE SEQUENCE [LARGE SCALE GENOMIC DNA]</scope>
    <source>
        <strain evidence="1">SpSt-1074</strain>
    </source>
</reference>
<dbReference type="EMBL" id="DRXH01000145">
    <property type="protein sequence ID" value="HHM44481.1"/>
    <property type="molecule type" value="Genomic_DNA"/>
</dbReference>
<accession>A0A7J3VU50</accession>